<reference evidence="2 3" key="1">
    <citation type="submission" date="2017-09" db="EMBL/GenBank/DDBJ databases">
        <title>WGS assembly of Aquilegia coerulea Goldsmith.</title>
        <authorList>
            <person name="Hodges S."/>
            <person name="Kramer E."/>
            <person name="Nordborg M."/>
            <person name="Tomkins J."/>
            <person name="Borevitz J."/>
            <person name="Derieg N."/>
            <person name="Yan J."/>
            <person name="Mihaltcheva S."/>
            <person name="Hayes R.D."/>
            <person name="Rokhsar D."/>
        </authorList>
    </citation>
    <scope>NUCLEOTIDE SEQUENCE [LARGE SCALE GENOMIC DNA]</scope>
    <source>
        <strain evidence="3">cv. Goldsmith</strain>
    </source>
</reference>
<dbReference type="OrthoDB" id="1912778at2759"/>
<keyword evidence="3" id="KW-1185">Reference proteome</keyword>
<accession>A0A2G5FBX9</accession>
<organism evidence="2 3">
    <name type="scientific">Aquilegia coerulea</name>
    <name type="common">Rocky mountain columbine</name>
    <dbReference type="NCBI Taxonomy" id="218851"/>
    <lineage>
        <taxon>Eukaryota</taxon>
        <taxon>Viridiplantae</taxon>
        <taxon>Streptophyta</taxon>
        <taxon>Embryophyta</taxon>
        <taxon>Tracheophyta</taxon>
        <taxon>Spermatophyta</taxon>
        <taxon>Magnoliopsida</taxon>
        <taxon>Ranunculales</taxon>
        <taxon>Ranunculaceae</taxon>
        <taxon>Thalictroideae</taxon>
        <taxon>Aquilegia</taxon>
    </lineage>
</organism>
<evidence type="ECO:0000256" key="1">
    <source>
        <dbReference type="SAM" id="MobiDB-lite"/>
    </source>
</evidence>
<name>A0A2G5FBX9_AQUCA</name>
<dbReference type="InParanoid" id="A0A2G5FBX9"/>
<evidence type="ECO:0000313" key="3">
    <source>
        <dbReference type="Proteomes" id="UP000230069"/>
    </source>
</evidence>
<dbReference type="PANTHER" id="PTHR37734">
    <property type="entry name" value="LARGE RIBOSOMAL RNA SUBUNIT ACCUMULATION PROTEIN YCED HOMOLOG 2, CHLOROPLASTIC"/>
    <property type="match status" value="1"/>
</dbReference>
<proteinExistence type="predicted"/>
<dbReference type="InterPro" id="IPR044985">
    <property type="entry name" value="YceD_plant"/>
</dbReference>
<dbReference type="FunCoup" id="A0A2G5FBX9">
    <property type="interactions" value="1546"/>
</dbReference>
<feature type="region of interest" description="Disordered" evidence="1">
    <location>
        <begin position="1"/>
        <end position="77"/>
    </location>
</feature>
<protein>
    <submittedName>
        <fullName evidence="2">Uncharacterized protein</fullName>
    </submittedName>
</protein>
<gene>
    <name evidence="2" type="ORF">AQUCO_00100738v1</name>
</gene>
<dbReference type="Proteomes" id="UP000230069">
    <property type="component" value="Unassembled WGS sequence"/>
</dbReference>
<dbReference type="AlphaFoldDB" id="A0A2G5FBX9"/>
<dbReference type="STRING" id="218851.A0A2G5FBX9"/>
<evidence type="ECO:0000313" key="2">
    <source>
        <dbReference type="EMBL" id="PIA65447.1"/>
    </source>
</evidence>
<dbReference type="PANTHER" id="PTHR37734:SF1">
    <property type="entry name" value="LARGE RIBOSOMAL RNA SUBUNIT ACCUMULATION PROTEIN YCED HOMOLOG 2, CHLOROPLASTIC"/>
    <property type="match status" value="1"/>
</dbReference>
<dbReference type="EMBL" id="KZ305018">
    <property type="protein sequence ID" value="PIA65447.1"/>
    <property type="molecule type" value="Genomic_DNA"/>
</dbReference>
<feature type="compositionally biased region" description="Basic residues" evidence="1">
    <location>
        <begin position="60"/>
        <end position="77"/>
    </location>
</feature>
<sequence length="273" mass="30617">MEASARYSLPKQLKPIPFSCPKTKTKQLQVTSKSKTRRDSSSSSSSKKNEWTPSPSMKVAPKRSRSSKSPTKRRRRSLITISTASDWNSNGKWTCDYVFSLGELNLGDLAEDGHKDAEVFITLTIAKHASFGFSVHGRIITTLGRKCINCSTAYNRAINTTFDVWVLPSTRDDRSDQLPYIGDDDPSLSSQPYLFSLGHTMQLSVIYVKPGSEADLDSLVQDTIRLISIKDSCSEICEKSEQKWEYKCIDTRKTTSSIDGRWSALLKLRNKAI</sequence>